<evidence type="ECO:0000256" key="13">
    <source>
        <dbReference type="ARBA" id="ARBA00023303"/>
    </source>
</evidence>
<keyword evidence="6" id="KW-0631">Potassium channel</keyword>
<evidence type="ECO:0000256" key="14">
    <source>
        <dbReference type="ARBA" id="ARBA00034430"/>
    </source>
</evidence>
<dbReference type="eggNOG" id="KOG0498">
    <property type="taxonomic scope" value="Eukaryota"/>
</dbReference>
<dbReference type="FunFam" id="1.10.1200.260:FF:000002">
    <property type="entry name" value="Potassium voltage-gated channel subfamily H member 8"/>
    <property type="match status" value="1"/>
</dbReference>
<dbReference type="STRING" id="32264.T1KB18"/>
<dbReference type="InterPro" id="IPR005821">
    <property type="entry name" value="Ion_trans_dom"/>
</dbReference>
<evidence type="ECO:0000313" key="19">
    <source>
        <dbReference type="Proteomes" id="UP000015104"/>
    </source>
</evidence>
<dbReference type="Gene3D" id="1.10.1200.260">
    <property type="match status" value="1"/>
</dbReference>
<feature type="compositionally biased region" description="Low complexity" evidence="15">
    <location>
        <begin position="960"/>
        <end position="979"/>
    </location>
</feature>
<feature type="compositionally biased region" description="Polar residues" evidence="15">
    <location>
        <begin position="589"/>
        <end position="603"/>
    </location>
</feature>
<dbReference type="SUPFAM" id="SSF81324">
    <property type="entry name" value="Voltage-gated potassium channels"/>
    <property type="match status" value="1"/>
</dbReference>
<keyword evidence="19" id="KW-1185">Reference proteome</keyword>
<feature type="compositionally biased region" description="Low complexity" evidence="15">
    <location>
        <begin position="917"/>
        <end position="928"/>
    </location>
</feature>
<keyword evidence="10" id="KW-0406">Ion transport</keyword>
<evidence type="ECO:0000256" key="3">
    <source>
        <dbReference type="ARBA" id="ARBA00022475"/>
    </source>
</evidence>
<evidence type="ECO:0000256" key="5">
    <source>
        <dbReference type="ARBA" id="ARBA00022692"/>
    </source>
</evidence>
<evidence type="ECO:0000313" key="18">
    <source>
        <dbReference type="EnsemblMetazoa" id="tetur08g02530.1"/>
    </source>
</evidence>
<evidence type="ECO:0000256" key="7">
    <source>
        <dbReference type="ARBA" id="ARBA00022882"/>
    </source>
</evidence>
<feature type="compositionally biased region" description="Polar residues" evidence="15">
    <location>
        <begin position="666"/>
        <end position="682"/>
    </location>
</feature>
<dbReference type="SMART" id="SM00100">
    <property type="entry name" value="cNMP"/>
    <property type="match status" value="1"/>
</dbReference>
<feature type="compositionally biased region" description="Gly residues" evidence="15">
    <location>
        <begin position="422"/>
        <end position="453"/>
    </location>
</feature>
<keyword evidence="5 16" id="KW-0812">Transmembrane</keyword>
<evidence type="ECO:0000256" key="15">
    <source>
        <dbReference type="SAM" id="MobiDB-lite"/>
    </source>
</evidence>
<reference evidence="18" key="2">
    <citation type="submission" date="2015-06" db="UniProtKB">
        <authorList>
            <consortium name="EnsemblMetazoa"/>
        </authorList>
    </citation>
    <scope>IDENTIFICATION</scope>
</reference>
<dbReference type="EMBL" id="CAEY01001944">
    <property type="status" value="NOT_ANNOTATED_CDS"/>
    <property type="molecule type" value="Genomic_DNA"/>
</dbReference>
<feature type="region of interest" description="Disordered" evidence="15">
    <location>
        <begin position="666"/>
        <end position="713"/>
    </location>
</feature>
<feature type="region of interest" description="Disordered" evidence="15">
    <location>
        <begin position="554"/>
        <end position="606"/>
    </location>
</feature>
<dbReference type="CDD" id="cd00038">
    <property type="entry name" value="CAP_ED"/>
    <property type="match status" value="1"/>
</dbReference>
<dbReference type="Pfam" id="PF00520">
    <property type="entry name" value="Ion_trans"/>
    <property type="match status" value="1"/>
</dbReference>
<evidence type="ECO:0000256" key="12">
    <source>
        <dbReference type="ARBA" id="ARBA00023180"/>
    </source>
</evidence>
<keyword evidence="13" id="KW-0407">Ion channel</keyword>
<dbReference type="InterPro" id="IPR050818">
    <property type="entry name" value="KCNH_animal-type"/>
</dbReference>
<dbReference type="Proteomes" id="UP000015104">
    <property type="component" value="Unassembled WGS sequence"/>
</dbReference>
<accession>T1KB18</accession>
<evidence type="ECO:0000256" key="16">
    <source>
        <dbReference type="SAM" id="Phobius"/>
    </source>
</evidence>
<dbReference type="GO" id="GO:0042391">
    <property type="term" value="P:regulation of membrane potential"/>
    <property type="evidence" value="ECO:0007669"/>
    <property type="project" value="TreeGrafter"/>
</dbReference>
<evidence type="ECO:0000256" key="4">
    <source>
        <dbReference type="ARBA" id="ARBA00022538"/>
    </source>
</evidence>
<reference evidence="19" key="1">
    <citation type="submission" date="2011-08" db="EMBL/GenBank/DDBJ databases">
        <authorList>
            <person name="Rombauts S."/>
        </authorList>
    </citation>
    <scope>NUCLEOTIDE SEQUENCE</scope>
    <source>
        <strain evidence="19">London</strain>
    </source>
</reference>
<evidence type="ECO:0000256" key="8">
    <source>
        <dbReference type="ARBA" id="ARBA00022958"/>
    </source>
</evidence>
<evidence type="ECO:0000256" key="1">
    <source>
        <dbReference type="ARBA" id="ARBA00004651"/>
    </source>
</evidence>
<dbReference type="InterPro" id="IPR003938">
    <property type="entry name" value="K_chnl_volt-dep_EAG/ELK/ERG"/>
</dbReference>
<organism evidence="18 19">
    <name type="scientific">Tetranychus urticae</name>
    <name type="common">Two-spotted spider mite</name>
    <dbReference type="NCBI Taxonomy" id="32264"/>
    <lineage>
        <taxon>Eukaryota</taxon>
        <taxon>Metazoa</taxon>
        <taxon>Ecdysozoa</taxon>
        <taxon>Arthropoda</taxon>
        <taxon>Chelicerata</taxon>
        <taxon>Arachnida</taxon>
        <taxon>Acari</taxon>
        <taxon>Acariformes</taxon>
        <taxon>Trombidiformes</taxon>
        <taxon>Prostigmata</taxon>
        <taxon>Eleutherengona</taxon>
        <taxon>Raphignathae</taxon>
        <taxon>Tetranychoidea</taxon>
        <taxon>Tetranychidae</taxon>
        <taxon>Tetranychus</taxon>
    </lineage>
</organism>
<feature type="transmembrane region" description="Helical" evidence="16">
    <location>
        <begin position="154"/>
        <end position="173"/>
    </location>
</feature>
<evidence type="ECO:0000256" key="10">
    <source>
        <dbReference type="ARBA" id="ARBA00023065"/>
    </source>
</evidence>
<feature type="region of interest" description="Disordered" evidence="15">
    <location>
        <begin position="421"/>
        <end position="536"/>
    </location>
</feature>
<feature type="compositionally biased region" description="Polar residues" evidence="15">
    <location>
        <begin position="936"/>
        <end position="947"/>
    </location>
</feature>
<dbReference type="PANTHER" id="PTHR10217">
    <property type="entry name" value="VOLTAGE AND LIGAND GATED POTASSIUM CHANNEL"/>
    <property type="match status" value="1"/>
</dbReference>
<dbReference type="PRINTS" id="PR01463">
    <property type="entry name" value="EAGCHANLFMLY"/>
</dbReference>
<protein>
    <recommendedName>
        <fullName evidence="17">Cyclic nucleotide-binding domain-containing protein</fullName>
    </recommendedName>
</protein>
<dbReference type="PROSITE" id="PS50042">
    <property type="entry name" value="CNMP_BINDING_3"/>
    <property type="match status" value="1"/>
</dbReference>
<evidence type="ECO:0000256" key="6">
    <source>
        <dbReference type="ARBA" id="ARBA00022826"/>
    </source>
</evidence>
<evidence type="ECO:0000259" key="17">
    <source>
        <dbReference type="PROSITE" id="PS50042"/>
    </source>
</evidence>
<dbReference type="InterPro" id="IPR000595">
    <property type="entry name" value="cNMP-bd_dom"/>
</dbReference>
<dbReference type="HOGENOM" id="CLU_302138_0_0_1"/>
<dbReference type="GO" id="GO:0005886">
    <property type="term" value="C:plasma membrane"/>
    <property type="evidence" value="ECO:0007669"/>
    <property type="project" value="UniProtKB-SubCell"/>
</dbReference>
<keyword evidence="3" id="KW-1003">Cell membrane</keyword>
<dbReference type="GO" id="GO:0034702">
    <property type="term" value="C:monoatomic ion channel complex"/>
    <property type="evidence" value="ECO:0007669"/>
    <property type="project" value="UniProtKB-KW"/>
</dbReference>
<keyword evidence="8" id="KW-0630">Potassium</keyword>
<dbReference type="InterPro" id="IPR018490">
    <property type="entry name" value="cNMP-bd_dom_sf"/>
</dbReference>
<dbReference type="Gene3D" id="1.10.287.70">
    <property type="match status" value="1"/>
</dbReference>
<dbReference type="PRINTS" id="PR01465">
    <property type="entry name" value="ELKCHANNEL"/>
</dbReference>
<feature type="compositionally biased region" description="Low complexity" evidence="15">
    <location>
        <begin position="789"/>
        <end position="808"/>
    </location>
</feature>
<feature type="region of interest" description="Disordered" evidence="15">
    <location>
        <begin position="884"/>
        <end position="988"/>
    </location>
</feature>
<keyword evidence="9 16" id="KW-1133">Transmembrane helix</keyword>
<dbReference type="PANTHER" id="PTHR10217:SF637">
    <property type="entry name" value="EAG-LIKE K[+] CHANNEL, ISOFORM A"/>
    <property type="match status" value="1"/>
</dbReference>
<evidence type="ECO:0000256" key="9">
    <source>
        <dbReference type="ARBA" id="ARBA00022989"/>
    </source>
</evidence>
<feature type="compositionally biased region" description="Polar residues" evidence="15">
    <location>
        <begin position="894"/>
        <end position="908"/>
    </location>
</feature>
<dbReference type="FunFam" id="2.60.120.10:FF:000061">
    <property type="entry name" value="Potassium voltage-gated channel subfamily H member 3"/>
    <property type="match status" value="1"/>
</dbReference>
<keyword evidence="7" id="KW-0851">Voltage-gated channel</keyword>
<dbReference type="InterPro" id="IPR014710">
    <property type="entry name" value="RmlC-like_jellyroll"/>
</dbReference>
<dbReference type="SUPFAM" id="SSF51206">
    <property type="entry name" value="cAMP-binding domain-like"/>
    <property type="match status" value="1"/>
</dbReference>
<evidence type="ECO:0000256" key="2">
    <source>
        <dbReference type="ARBA" id="ARBA00022448"/>
    </source>
</evidence>
<dbReference type="AlphaFoldDB" id="T1KB18"/>
<comment type="catalytic activity">
    <reaction evidence="14">
        <text>K(+)(in) = K(+)(out)</text>
        <dbReference type="Rhea" id="RHEA:29463"/>
        <dbReference type="ChEBI" id="CHEBI:29103"/>
    </reaction>
</comment>
<feature type="region of interest" description="Disordered" evidence="15">
    <location>
        <begin position="788"/>
        <end position="812"/>
    </location>
</feature>
<keyword evidence="4" id="KW-0633">Potassium transport</keyword>
<dbReference type="Gene3D" id="2.60.120.10">
    <property type="entry name" value="Jelly Rolls"/>
    <property type="match status" value="1"/>
</dbReference>
<feature type="compositionally biased region" description="Acidic residues" evidence="15">
    <location>
        <begin position="466"/>
        <end position="502"/>
    </location>
</feature>
<dbReference type="EnsemblMetazoa" id="tetur08g02530.1">
    <property type="protein sequence ID" value="tetur08g02530.1"/>
    <property type="gene ID" value="tetur08g02530"/>
</dbReference>
<comment type="subcellular location">
    <subcellularLocation>
        <location evidence="1">Cell membrane</location>
        <topology evidence="1">Multi-pass membrane protein</topology>
    </subcellularLocation>
</comment>
<proteinExistence type="predicted"/>
<dbReference type="InterPro" id="IPR003950">
    <property type="entry name" value="K_chnl_volt-dep_ELK"/>
</dbReference>
<dbReference type="GO" id="GO:0005242">
    <property type="term" value="F:inward rectifier potassium channel activity"/>
    <property type="evidence" value="ECO:0007669"/>
    <property type="project" value="UniProtKB-ARBA"/>
</dbReference>
<sequence length="988" mass="107740">MHLWIYTKDITDILLNFRTTFVNKKGEVVTKSKSIVIHYIRGWFFCDLIAALPFDVLYAANLYTRNTLTHLLKLTRLLRLARLFAKMDRYSQYSYIILTLLMLLFSLVAHWLACIWYVIGVEEIEHNDGSWTTGWIPQLSNRLSYDVYNTSDMYSAYTTALYFTTSSLTSVGFGNVAANTNAEKIFSVFSMLIGALMHALVFGNVTAIIQRIYARRSQYQTKLLDLKEFFRLHQLPKQLRQRMTEYFQTTWSLNHGIDANEILREFPDELRGDVSLHLHREILSLPIFETAPQGCLKLLSRLIKSNFCAPGEYLLHDGDALSYIYLVCNGSMEVLKNSMVVAILGKGDLVGCDIPSSLNPEALIKSSSDVKALTYCDLKSIHISGLLEVLKLYPEFAETFCAEIIHDLTFNLRESHDDDTYGMGGGPGGGPGGYFGGGGGGGGSAGGGGGHGGLHPAHSLTLPSISEDDEDDEEEDRMEDGEDEEEGGDDQGNDEEDEEEENGDKRHAKGVNEGYDDDESGSGSPAVSPPLGLRSRNRSVTHNWNLMSNDQSAELNESPLHGHSHQPKNQVSTARRSALRFTASPIVKPQQNNSPSNRRSTLNCDGKVEKKVKNEDKLLRTDSSSDRESIDRIDGQMNVIRQDVARLSNDMRLTLTLLQKLCSSDSNQRSQGRSIDKTQSLGELSGKSDRSLGSALSTGSGRNEVGGSVSGSASLGGPLSIDESISTINRLGSGINGCSELSGKSVCGVNGAICSLESSLRLLDDPSNSDSVNSSLITQRNSNMIETINNVNSDNNNHNANSHSLLNSRTSSATQTDRCLLDELLAKLNESSSPPPNSGYSSSSSNEDKVRYLMGLHCNRTEDSESISDDSVLKNSLTIQSITSSRDVSPFKGSRNSWNMGLTDSGSSPIPMEPNRGSGLQSTSSSGQFVGGNGSGLRSNQLTGSTSDGRDHCAINIDYTLTSSSSTSTTPTTTTATSSIRRKLSTEL</sequence>
<evidence type="ECO:0000256" key="11">
    <source>
        <dbReference type="ARBA" id="ARBA00023136"/>
    </source>
</evidence>
<feature type="domain" description="Cyclic nucleotide-binding" evidence="17">
    <location>
        <begin position="297"/>
        <end position="351"/>
    </location>
</feature>
<name>T1KB18_TETUR</name>
<keyword evidence="2" id="KW-0813">Transport</keyword>
<feature type="transmembrane region" description="Helical" evidence="16">
    <location>
        <begin position="185"/>
        <end position="209"/>
    </location>
</feature>
<keyword evidence="12" id="KW-0325">Glycoprotein</keyword>
<keyword evidence="11 16" id="KW-0472">Membrane</keyword>
<feature type="transmembrane region" description="Helical" evidence="16">
    <location>
        <begin position="95"/>
        <end position="119"/>
    </location>
</feature>